<dbReference type="EMBL" id="CP073100">
    <property type="protein sequence ID" value="QUE50116.1"/>
    <property type="molecule type" value="Genomic_DNA"/>
</dbReference>
<accession>A0A975IY80</accession>
<dbReference type="SUPFAM" id="SSF56219">
    <property type="entry name" value="DNase I-like"/>
    <property type="match status" value="1"/>
</dbReference>
<protein>
    <submittedName>
        <fullName evidence="2">Endonuclease/exonuclease/phosphatase family protein</fullName>
    </submittedName>
</protein>
<dbReference type="PANTHER" id="PTHR41349">
    <property type="match status" value="1"/>
</dbReference>
<keyword evidence="2" id="KW-0540">Nuclease</keyword>
<keyword evidence="3" id="KW-1185">Reference proteome</keyword>
<dbReference type="KEGG" id="lamb:KBB96_14720"/>
<name>A0A975IY80_9BACT</name>
<sequence>MPLLTSLLLFARVSAAEPLRVLLWNVQRGANYFEDGPEKTVKVIRDSKADIVLMQESYKNYRLGVKLGPWVAGELGWHSYQGDSDHLCVLSRFPIAETFYYSSYHGIGARIRAAEGKEFLAWACWIDYRANVSQRLIDRPESTVDELLACETKESSRTKETLDLIAHLKKTGHLDTKLPLLVAGDWNSPSHLDLGESTKDLHGGKVIPIPGTIAFEKEGFMDAYRRIFPDVRQHPGLTWSPLQKVNGDAGKEEAQARIDRLYVRNAGLRPTAARIFPEQEENPGIPQSQRKFPSDHAALLIELEWEDAAP</sequence>
<dbReference type="PANTHER" id="PTHR41349:SF1">
    <property type="entry name" value="PROTEIN CBG08683"/>
    <property type="match status" value="1"/>
</dbReference>
<gene>
    <name evidence="2" type="ORF">KBB96_14720</name>
</gene>
<dbReference type="Proteomes" id="UP000676169">
    <property type="component" value="Chromosome"/>
</dbReference>
<dbReference type="InterPro" id="IPR036691">
    <property type="entry name" value="Endo/exonu/phosph_ase_sf"/>
</dbReference>
<dbReference type="RefSeq" id="WP_211630205.1">
    <property type="nucleotide sequence ID" value="NZ_CP073100.1"/>
</dbReference>
<keyword evidence="2" id="KW-0378">Hydrolase</keyword>
<evidence type="ECO:0000313" key="3">
    <source>
        <dbReference type="Proteomes" id="UP000676169"/>
    </source>
</evidence>
<dbReference type="GO" id="GO:0004519">
    <property type="term" value="F:endonuclease activity"/>
    <property type="evidence" value="ECO:0007669"/>
    <property type="project" value="UniProtKB-KW"/>
</dbReference>
<evidence type="ECO:0000259" key="1">
    <source>
        <dbReference type="Pfam" id="PF03372"/>
    </source>
</evidence>
<evidence type="ECO:0000313" key="2">
    <source>
        <dbReference type="EMBL" id="QUE50116.1"/>
    </source>
</evidence>
<keyword evidence="2" id="KW-0255">Endonuclease</keyword>
<reference evidence="2" key="1">
    <citation type="submission" date="2021-04" db="EMBL/GenBank/DDBJ databases">
        <title>Luteolibacter sp. 32A isolated from the skin of an Anderson's salamander (Ambystoma andersonii).</title>
        <authorList>
            <person name="Spergser J."/>
            <person name="Busse H.-J."/>
        </authorList>
    </citation>
    <scope>NUCLEOTIDE SEQUENCE</scope>
    <source>
        <strain evidence="2">32A</strain>
    </source>
</reference>
<organism evidence="2 3">
    <name type="scientific">Luteolibacter ambystomatis</name>
    <dbReference type="NCBI Taxonomy" id="2824561"/>
    <lineage>
        <taxon>Bacteria</taxon>
        <taxon>Pseudomonadati</taxon>
        <taxon>Verrucomicrobiota</taxon>
        <taxon>Verrucomicrobiia</taxon>
        <taxon>Verrucomicrobiales</taxon>
        <taxon>Verrucomicrobiaceae</taxon>
        <taxon>Luteolibacter</taxon>
    </lineage>
</organism>
<dbReference type="Gene3D" id="3.60.10.10">
    <property type="entry name" value="Endonuclease/exonuclease/phosphatase"/>
    <property type="match status" value="1"/>
</dbReference>
<proteinExistence type="predicted"/>
<feature type="domain" description="Endonuclease/exonuclease/phosphatase" evidence="1">
    <location>
        <begin position="23"/>
        <end position="296"/>
    </location>
</feature>
<dbReference type="InterPro" id="IPR005135">
    <property type="entry name" value="Endo/exonuclease/phosphatase"/>
</dbReference>
<dbReference type="Pfam" id="PF03372">
    <property type="entry name" value="Exo_endo_phos"/>
    <property type="match status" value="1"/>
</dbReference>
<dbReference type="AlphaFoldDB" id="A0A975IY80"/>